<feature type="compositionally biased region" description="Polar residues" evidence="2">
    <location>
        <begin position="17"/>
        <end position="30"/>
    </location>
</feature>
<keyword evidence="1" id="KW-0175">Coiled coil</keyword>
<dbReference type="InterPro" id="IPR012347">
    <property type="entry name" value="Ferritin-like"/>
</dbReference>
<proteinExistence type="predicted"/>
<evidence type="ECO:0000313" key="4">
    <source>
        <dbReference type="EMBL" id="MBL0422349.1"/>
    </source>
</evidence>
<feature type="compositionally biased region" description="Polar residues" evidence="2">
    <location>
        <begin position="1"/>
        <end position="10"/>
    </location>
</feature>
<dbReference type="Gene3D" id="1.20.1260.10">
    <property type="match status" value="1"/>
</dbReference>
<reference evidence="4" key="1">
    <citation type="submission" date="2021-01" db="EMBL/GenBank/DDBJ databases">
        <title>Ramlibacter sp. strain AW1 16S ribosomal RNA gene Genome sequencing and assembly.</title>
        <authorList>
            <person name="Kang M."/>
        </authorList>
    </citation>
    <scope>NUCLEOTIDE SEQUENCE</scope>
    <source>
        <strain evidence="4">AW1</strain>
    </source>
</reference>
<sequence>MADMRTTSTMAGGPISPNASMDPSYSTHTAAGSYGGAGTPAGTTDYDRTRADTAPASSMGAGMGTTAGTDTRSSTGVGGAAASIGSAQASGMNEGDRDDTIKLVKELVETCKDGEYGFQQCADRTDRAILKTVFMQRAEECRRGASELEQQLRQMGADADVGGSAMGSVHRGWVSVRTAMSSHDDKVVLEEAERGEDNALARYRKALQKPMPAHLRQVIQHQCDGVQRNHDQIKRLRDEARARG</sequence>
<protein>
    <submittedName>
        <fullName evidence="4">PA2169 family four-helix-bundle protein</fullName>
    </submittedName>
</protein>
<feature type="compositionally biased region" description="Low complexity" evidence="2">
    <location>
        <begin position="52"/>
        <end position="91"/>
    </location>
</feature>
<feature type="region of interest" description="Disordered" evidence="2">
    <location>
        <begin position="1"/>
        <end position="96"/>
    </location>
</feature>
<comment type="caution">
    <text evidence="4">The sequence shown here is derived from an EMBL/GenBank/DDBJ whole genome shotgun (WGS) entry which is preliminary data.</text>
</comment>
<evidence type="ECO:0000259" key="3">
    <source>
        <dbReference type="Pfam" id="PF09537"/>
    </source>
</evidence>
<feature type="coiled-coil region" evidence="1">
    <location>
        <begin position="189"/>
        <end position="243"/>
    </location>
</feature>
<dbReference type="NCBIfam" id="TIGR02284">
    <property type="entry name" value="PA2169 family four-helix-bundle protein"/>
    <property type="match status" value="1"/>
</dbReference>
<gene>
    <name evidence="4" type="ORF">JI739_18520</name>
</gene>
<dbReference type="InterPro" id="IPR019052">
    <property type="entry name" value="DUF2383"/>
</dbReference>
<dbReference type="Pfam" id="PF09537">
    <property type="entry name" value="DUF2383"/>
    <property type="match status" value="1"/>
</dbReference>
<dbReference type="Proteomes" id="UP000613011">
    <property type="component" value="Unassembled WGS sequence"/>
</dbReference>
<name>A0A936ZJ50_9BURK</name>
<dbReference type="InterPro" id="IPR011971">
    <property type="entry name" value="CHP02284"/>
</dbReference>
<keyword evidence="5" id="KW-1185">Reference proteome</keyword>
<accession>A0A936ZJ50</accession>
<dbReference type="EMBL" id="JAEQNA010000007">
    <property type="protein sequence ID" value="MBL0422349.1"/>
    <property type="molecule type" value="Genomic_DNA"/>
</dbReference>
<evidence type="ECO:0000256" key="1">
    <source>
        <dbReference type="SAM" id="Coils"/>
    </source>
</evidence>
<dbReference type="AlphaFoldDB" id="A0A936ZJ50"/>
<organism evidence="4 5">
    <name type="scientific">Ramlibacter aurantiacus</name>
    <dbReference type="NCBI Taxonomy" id="2801330"/>
    <lineage>
        <taxon>Bacteria</taxon>
        <taxon>Pseudomonadati</taxon>
        <taxon>Pseudomonadota</taxon>
        <taxon>Betaproteobacteria</taxon>
        <taxon>Burkholderiales</taxon>
        <taxon>Comamonadaceae</taxon>
        <taxon>Ramlibacter</taxon>
    </lineage>
</organism>
<evidence type="ECO:0000256" key="2">
    <source>
        <dbReference type="SAM" id="MobiDB-lite"/>
    </source>
</evidence>
<feature type="domain" description="DUF2383" evidence="3">
    <location>
        <begin position="100"/>
        <end position="209"/>
    </location>
</feature>
<evidence type="ECO:0000313" key="5">
    <source>
        <dbReference type="Proteomes" id="UP000613011"/>
    </source>
</evidence>